<name>A0AAU0EZT4_9FLAO</name>
<organism evidence="3 4">
    <name type="scientific">Bergeyella porcorum</name>
    <dbReference type="NCBI Taxonomy" id="1735111"/>
    <lineage>
        <taxon>Bacteria</taxon>
        <taxon>Pseudomonadati</taxon>
        <taxon>Bacteroidota</taxon>
        <taxon>Flavobacteriia</taxon>
        <taxon>Flavobacteriales</taxon>
        <taxon>Weeksellaceae</taxon>
        <taxon>Bergeyella</taxon>
    </lineage>
</organism>
<dbReference type="Proteomes" id="UP001432059">
    <property type="component" value="Chromosome"/>
</dbReference>
<evidence type="ECO:0000259" key="2">
    <source>
        <dbReference type="Pfam" id="PF14771"/>
    </source>
</evidence>
<reference evidence="3" key="1">
    <citation type="submission" date="2023-10" db="EMBL/GenBank/DDBJ databases">
        <title>Characterization and whole genome sequencing of a novel strain of Bergeyella porcorum QD2021 isolated from pig.</title>
        <authorList>
            <person name="Liu G."/>
            <person name="Chen C."/>
            <person name="Han X."/>
        </authorList>
    </citation>
    <scope>NUCLEOTIDE SEQUENCE</scope>
    <source>
        <strain evidence="3">QD2021</strain>
    </source>
</reference>
<keyword evidence="4" id="KW-1185">Reference proteome</keyword>
<feature type="domain" description="DUF4476" evidence="2">
    <location>
        <begin position="184"/>
        <end position="275"/>
    </location>
</feature>
<accession>A0AAU0EZT4</accession>
<feature type="chain" id="PRO_5043423146" description="DUF4476 domain-containing protein" evidence="1">
    <location>
        <begin position="19"/>
        <end position="278"/>
    </location>
</feature>
<dbReference type="EMBL" id="CP136426">
    <property type="protein sequence ID" value="WOC51269.1"/>
    <property type="molecule type" value="Genomic_DNA"/>
</dbReference>
<evidence type="ECO:0000313" key="4">
    <source>
        <dbReference type="Proteomes" id="UP001432059"/>
    </source>
</evidence>
<protein>
    <recommendedName>
        <fullName evidence="2">DUF4476 domain-containing protein</fullName>
    </recommendedName>
</protein>
<feature type="signal peptide" evidence="1">
    <location>
        <begin position="1"/>
        <end position="18"/>
    </location>
</feature>
<dbReference type="Pfam" id="PF14771">
    <property type="entry name" value="DUF4476"/>
    <property type="match status" value="1"/>
</dbReference>
<dbReference type="KEGG" id="bpor:BPO_0622"/>
<dbReference type="AlphaFoldDB" id="A0AAU0EZT4"/>
<gene>
    <name evidence="3" type="ORF">BPO_0622</name>
</gene>
<dbReference type="RefSeq" id="WP_327984917.1">
    <property type="nucleotide sequence ID" value="NZ_CP136426.1"/>
</dbReference>
<keyword evidence="1" id="KW-0732">Signal</keyword>
<dbReference type="InterPro" id="IPR028011">
    <property type="entry name" value="DUF4476"/>
</dbReference>
<proteinExistence type="predicted"/>
<sequence>MKKIFIMSAMAFSAILFAQKAGGAGELLKNEASKTEMQTERKVTAEGKIQKRTPNNATYRNGNTRQYRTKDYQWRQNYGNAEVFLRIPEQGYFTVEVGNQVISNTTGKFRFFDLNAGNTPISIYENGFLLYRTHLPIKNNTRLILDFFTYEGLYLLDSYPVQGDTYGFSEWDDVWNNPYANTTVMSPRQFTDFLDALDRNASFDEGRSRFIHQQLRTTRFTSEQIYNLLKKYSFDENKLKMAKQLYPQCVDKTNFYRVYDAFSFDSYKRELSEYISNR</sequence>
<evidence type="ECO:0000313" key="3">
    <source>
        <dbReference type="EMBL" id="WOC51269.1"/>
    </source>
</evidence>
<evidence type="ECO:0000256" key="1">
    <source>
        <dbReference type="SAM" id="SignalP"/>
    </source>
</evidence>